<organism evidence="3 4">
    <name type="scientific">Geomobilimonas luticola</name>
    <dbReference type="NCBI Taxonomy" id="1114878"/>
    <lineage>
        <taxon>Bacteria</taxon>
        <taxon>Pseudomonadati</taxon>
        <taxon>Thermodesulfobacteriota</taxon>
        <taxon>Desulfuromonadia</taxon>
        <taxon>Geobacterales</taxon>
        <taxon>Geobacteraceae</taxon>
        <taxon>Geomobilimonas</taxon>
    </lineage>
</organism>
<name>A0ABS5S9M8_9BACT</name>
<dbReference type="Proteomes" id="UP000756860">
    <property type="component" value="Unassembled WGS sequence"/>
</dbReference>
<dbReference type="RefSeq" id="WP_214174038.1">
    <property type="nucleotide sequence ID" value="NZ_JAHCVK010000001.1"/>
</dbReference>
<protein>
    <submittedName>
        <fullName evidence="3">Uncharacterized protein</fullName>
    </submittedName>
</protein>
<evidence type="ECO:0000256" key="2">
    <source>
        <dbReference type="SAM" id="SignalP"/>
    </source>
</evidence>
<feature type="chain" id="PRO_5046229104" evidence="2">
    <location>
        <begin position="24"/>
        <end position="105"/>
    </location>
</feature>
<dbReference type="EMBL" id="JAHCVK010000001">
    <property type="protein sequence ID" value="MBT0652072.1"/>
    <property type="molecule type" value="Genomic_DNA"/>
</dbReference>
<evidence type="ECO:0000313" key="3">
    <source>
        <dbReference type="EMBL" id="MBT0652072.1"/>
    </source>
</evidence>
<evidence type="ECO:0000313" key="4">
    <source>
        <dbReference type="Proteomes" id="UP000756860"/>
    </source>
</evidence>
<comment type="caution">
    <text evidence="3">The sequence shown here is derived from an EMBL/GenBank/DDBJ whole genome shotgun (WGS) entry which is preliminary data.</text>
</comment>
<feature type="compositionally biased region" description="Polar residues" evidence="1">
    <location>
        <begin position="79"/>
        <end position="88"/>
    </location>
</feature>
<evidence type="ECO:0000256" key="1">
    <source>
        <dbReference type="SAM" id="MobiDB-lite"/>
    </source>
</evidence>
<feature type="signal peptide" evidence="2">
    <location>
        <begin position="1"/>
        <end position="23"/>
    </location>
</feature>
<keyword evidence="2" id="KW-0732">Signal</keyword>
<dbReference type="PROSITE" id="PS51257">
    <property type="entry name" value="PROKAR_LIPOPROTEIN"/>
    <property type="match status" value="1"/>
</dbReference>
<sequence length="105" mass="10918">MKPLTTLILLPVCLALAGGAACADYVQIQYRSGKVQTFRLDEPSSGIVSISYQDDNAAAATPPSPPKADSSKTAGETAPTPQRNTGTPTAVGKPPVRIEWAPPVE</sequence>
<gene>
    <name evidence="3" type="ORF">KI810_03325</name>
</gene>
<accession>A0ABS5S9M8</accession>
<feature type="region of interest" description="Disordered" evidence="1">
    <location>
        <begin position="51"/>
        <end position="105"/>
    </location>
</feature>
<keyword evidence="4" id="KW-1185">Reference proteome</keyword>
<reference evidence="3 4" key="1">
    <citation type="submission" date="2021-05" db="EMBL/GenBank/DDBJ databases">
        <title>The draft genome of Geobacter luticola JCM 17780.</title>
        <authorList>
            <person name="Xu Z."/>
            <person name="Masuda Y."/>
            <person name="Itoh H."/>
            <person name="Senoo K."/>
        </authorList>
    </citation>
    <scope>NUCLEOTIDE SEQUENCE [LARGE SCALE GENOMIC DNA]</scope>
    <source>
        <strain evidence="3 4">JCM 17780</strain>
    </source>
</reference>
<proteinExistence type="predicted"/>
<feature type="compositionally biased region" description="Low complexity" evidence="1">
    <location>
        <begin position="57"/>
        <end position="74"/>
    </location>
</feature>